<evidence type="ECO:0000256" key="2">
    <source>
        <dbReference type="ARBA" id="ARBA00022729"/>
    </source>
</evidence>
<dbReference type="AlphaFoldDB" id="A0A8J6NWU0"/>
<accession>A0A8J6NWU0</accession>
<sequence>MRYGSIILVVLTVYTTGCAHHRSAGTPSGEQQPALSSPYHGETVPLPAKQKLSGGENDKQALSDKDLDTLYEEAEAGVVQVADPIAPLNRAMFYFNDKFYFWILKPVAKGYRYVVPAPVRIGVKSFFYNLTTPVRLVNCVLQGKLSSAGRELTRFVINTTAGMLGLVDLGQKYPELSTKEEDLGQTFGTYGITNGFYVVWPIIGPSTLRDSVGMLGDLFLNPVTYVRPAEASIGITAYEKVNDTSFRIGDYEAIKDASLDPYSAIRDAYIQYRKKKMQE</sequence>
<evidence type="ECO:0000313" key="3">
    <source>
        <dbReference type="EMBL" id="MBC8362944.1"/>
    </source>
</evidence>
<gene>
    <name evidence="3" type="ORF">H8E23_16290</name>
</gene>
<keyword evidence="2" id="KW-0732">Signal</keyword>
<dbReference type="PANTHER" id="PTHR30035:SF3">
    <property type="entry name" value="INTERMEMBRANE PHOSPHOLIPID TRANSPORT SYSTEM LIPOPROTEIN MLAA"/>
    <property type="match status" value="1"/>
</dbReference>
<protein>
    <submittedName>
        <fullName evidence="3">VacJ family lipoprotein</fullName>
    </submittedName>
</protein>
<organism evidence="3 4">
    <name type="scientific">Candidatus Desulfatibia profunda</name>
    <dbReference type="NCBI Taxonomy" id="2841695"/>
    <lineage>
        <taxon>Bacteria</taxon>
        <taxon>Pseudomonadati</taxon>
        <taxon>Thermodesulfobacteriota</taxon>
        <taxon>Desulfobacteria</taxon>
        <taxon>Desulfobacterales</taxon>
        <taxon>Desulfobacterales incertae sedis</taxon>
        <taxon>Candidatus Desulfatibia</taxon>
    </lineage>
</organism>
<dbReference type="Proteomes" id="UP000603434">
    <property type="component" value="Unassembled WGS sequence"/>
</dbReference>
<comment type="similarity">
    <text evidence="1">Belongs to the MlaA family.</text>
</comment>
<evidence type="ECO:0000313" key="4">
    <source>
        <dbReference type="Proteomes" id="UP000603434"/>
    </source>
</evidence>
<keyword evidence="3" id="KW-0449">Lipoprotein</keyword>
<evidence type="ECO:0000256" key="1">
    <source>
        <dbReference type="ARBA" id="ARBA00010634"/>
    </source>
</evidence>
<dbReference type="EMBL" id="JACNJH010000235">
    <property type="protein sequence ID" value="MBC8362944.1"/>
    <property type="molecule type" value="Genomic_DNA"/>
</dbReference>
<dbReference type="GO" id="GO:0120010">
    <property type="term" value="P:intermembrane phospholipid transfer"/>
    <property type="evidence" value="ECO:0007669"/>
    <property type="project" value="TreeGrafter"/>
</dbReference>
<dbReference type="GO" id="GO:0016020">
    <property type="term" value="C:membrane"/>
    <property type="evidence" value="ECO:0007669"/>
    <property type="project" value="InterPro"/>
</dbReference>
<dbReference type="PANTHER" id="PTHR30035">
    <property type="entry name" value="LIPOPROTEIN VACJ-RELATED"/>
    <property type="match status" value="1"/>
</dbReference>
<proteinExistence type="inferred from homology"/>
<dbReference type="PRINTS" id="PR01805">
    <property type="entry name" value="VACJLIPOPROT"/>
</dbReference>
<name>A0A8J6NWU0_9BACT</name>
<reference evidence="3 4" key="1">
    <citation type="submission" date="2020-08" db="EMBL/GenBank/DDBJ databases">
        <title>Bridging the membrane lipid divide: bacteria of the FCB group superphylum have the potential to synthesize archaeal ether lipids.</title>
        <authorList>
            <person name="Villanueva L."/>
            <person name="Von Meijenfeldt F.A.B."/>
            <person name="Westbye A.B."/>
            <person name="Yadav S."/>
            <person name="Hopmans E.C."/>
            <person name="Dutilh B.E."/>
            <person name="Sinninghe Damste J.S."/>
        </authorList>
    </citation>
    <scope>NUCLEOTIDE SEQUENCE [LARGE SCALE GENOMIC DNA]</scope>
    <source>
        <strain evidence="3">NIOZ-UU30</strain>
    </source>
</reference>
<dbReference type="InterPro" id="IPR007428">
    <property type="entry name" value="MlaA"/>
</dbReference>
<dbReference type="Pfam" id="PF04333">
    <property type="entry name" value="MlaA"/>
    <property type="match status" value="1"/>
</dbReference>
<comment type="caution">
    <text evidence="3">The sequence shown here is derived from an EMBL/GenBank/DDBJ whole genome shotgun (WGS) entry which is preliminary data.</text>
</comment>